<dbReference type="Proteomes" id="UP000467841">
    <property type="component" value="Unassembled WGS sequence"/>
</dbReference>
<dbReference type="InterPro" id="IPR036047">
    <property type="entry name" value="F-box-like_dom_sf"/>
</dbReference>
<dbReference type="SUPFAM" id="SSF117281">
    <property type="entry name" value="Kelch motif"/>
    <property type="match status" value="1"/>
</dbReference>
<keyword evidence="4" id="KW-1185">Reference proteome</keyword>
<proteinExistence type="predicted"/>
<dbReference type="Pfam" id="PF25210">
    <property type="entry name" value="Kelch_FKB95"/>
    <property type="match status" value="1"/>
</dbReference>
<dbReference type="InterPro" id="IPR001810">
    <property type="entry name" value="F-box_dom"/>
</dbReference>
<evidence type="ECO:0000256" key="1">
    <source>
        <dbReference type="SAM" id="MobiDB-lite"/>
    </source>
</evidence>
<organism evidence="3 4">
    <name type="scientific">Microthlaspi erraticum</name>
    <dbReference type="NCBI Taxonomy" id="1685480"/>
    <lineage>
        <taxon>Eukaryota</taxon>
        <taxon>Viridiplantae</taxon>
        <taxon>Streptophyta</taxon>
        <taxon>Embryophyta</taxon>
        <taxon>Tracheophyta</taxon>
        <taxon>Spermatophyta</taxon>
        <taxon>Magnoliopsida</taxon>
        <taxon>eudicotyledons</taxon>
        <taxon>Gunneridae</taxon>
        <taxon>Pentapetalae</taxon>
        <taxon>rosids</taxon>
        <taxon>malvids</taxon>
        <taxon>Brassicales</taxon>
        <taxon>Brassicaceae</taxon>
        <taxon>Coluteocarpeae</taxon>
        <taxon>Microthlaspi</taxon>
    </lineage>
</organism>
<protein>
    <recommendedName>
        <fullName evidence="2">F-box domain-containing protein</fullName>
    </recommendedName>
</protein>
<feature type="compositionally biased region" description="Low complexity" evidence="1">
    <location>
        <begin position="15"/>
        <end position="26"/>
    </location>
</feature>
<dbReference type="AlphaFoldDB" id="A0A6D2HHF2"/>
<comment type="caution">
    <text evidence="3">The sequence shown here is derived from an EMBL/GenBank/DDBJ whole genome shotgun (WGS) entry which is preliminary data.</text>
</comment>
<evidence type="ECO:0000313" key="4">
    <source>
        <dbReference type="Proteomes" id="UP000467841"/>
    </source>
</evidence>
<name>A0A6D2HHF2_9BRAS</name>
<feature type="domain" description="F-box" evidence="2">
    <location>
        <begin position="35"/>
        <end position="75"/>
    </location>
</feature>
<feature type="compositionally biased region" description="Basic residues" evidence="1">
    <location>
        <begin position="1"/>
        <end position="14"/>
    </location>
</feature>
<evidence type="ECO:0000259" key="2">
    <source>
        <dbReference type="SMART" id="SM00256"/>
    </source>
</evidence>
<dbReference type="SUPFAM" id="SSF81383">
    <property type="entry name" value="F-box domain"/>
    <property type="match status" value="1"/>
</dbReference>
<dbReference type="Pfam" id="PF00646">
    <property type="entry name" value="F-box"/>
    <property type="match status" value="1"/>
</dbReference>
<feature type="region of interest" description="Disordered" evidence="1">
    <location>
        <begin position="1"/>
        <end position="31"/>
    </location>
</feature>
<dbReference type="InterPro" id="IPR050354">
    <property type="entry name" value="F-box/kelch-repeat_ARATH"/>
</dbReference>
<dbReference type="Gene3D" id="2.120.10.80">
    <property type="entry name" value="Kelch-type beta propeller"/>
    <property type="match status" value="1"/>
</dbReference>
<sequence length="393" mass="44458">MSSMEKKKKRKRKTSTATTNTLSPSSPQSTTAPLLPDDLLVSCFARVSRLYYPTFSLVSKRFRSLLASPELYKARSLLGNTENYLYLCLGSHPRSLWYSLFLKPNQTLSNEKGKSSVSFLVTVPIPSSPSARFQGLVAVGCNIYNIKETPYMEENKEELSSNVSVLDCLTHTWREAPRLPVKLMTLSASVLDAKIYVAGIGYKDGDSWGYLKNTFEVFDTRTHIWDPETIPCSETICSFNNSRSVSIDGKVHVKTNNVVAYNSKEVRWDLVGQEMGEYMTSDFCCVIENVLYSASHGVLRWYDSEVSRWKPLKGGLRKFSLGACVRLADYGGKLAVLWEQEQELYGDKKIRFTEIALVRRKIEREIWGEVEWLSDVLRVPKSCSIVKVLGVTL</sequence>
<dbReference type="OrthoDB" id="45365at2759"/>
<dbReference type="EMBL" id="CACVBM020000099">
    <property type="protein sequence ID" value="CAA7014215.1"/>
    <property type="molecule type" value="Genomic_DNA"/>
</dbReference>
<evidence type="ECO:0000313" key="3">
    <source>
        <dbReference type="EMBL" id="CAA7014215.1"/>
    </source>
</evidence>
<dbReference type="InterPro" id="IPR015915">
    <property type="entry name" value="Kelch-typ_b-propeller"/>
</dbReference>
<dbReference type="PANTHER" id="PTHR24414">
    <property type="entry name" value="F-BOX/KELCH-REPEAT PROTEIN SKIP4"/>
    <property type="match status" value="1"/>
</dbReference>
<dbReference type="CDD" id="cd22152">
    <property type="entry name" value="F-box_AtAFR-like"/>
    <property type="match status" value="1"/>
</dbReference>
<dbReference type="InterPro" id="IPR057499">
    <property type="entry name" value="Kelch_FKB95"/>
</dbReference>
<dbReference type="SMART" id="SM00256">
    <property type="entry name" value="FBOX"/>
    <property type="match status" value="1"/>
</dbReference>
<dbReference type="PANTHER" id="PTHR24414:SF184">
    <property type="entry name" value="GALACTOSE OXIDASE_KELCH REPEAT SUPERFAMILY PROTEIN"/>
    <property type="match status" value="1"/>
</dbReference>
<gene>
    <name evidence="3" type="ORF">MERR_LOCUS1449</name>
</gene>
<accession>A0A6D2HHF2</accession>
<reference evidence="3" key="1">
    <citation type="submission" date="2020-01" db="EMBL/GenBank/DDBJ databases">
        <authorList>
            <person name="Mishra B."/>
        </authorList>
    </citation>
    <scope>NUCLEOTIDE SEQUENCE [LARGE SCALE GENOMIC DNA]</scope>
</reference>